<gene>
    <name evidence="1" type="ORF">CEXT_421321</name>
</gene>
<reference evidence="1 2" key="1">
    <citation type="submission" date="2021-06" db="EMBL/GenBank/DDBJ databases">
        <title>Caerostris extrusa draft genome.</title>
        <authorList>
            <person name="Kono N."/>
            <person name="Arakawa K."/>
        </authorList>
    </citation>
    <scope>NUCLEOTIDE SEQUENCE [LARGE SCALE GENOMIC DNA]</scope>
</reference>
<keyword evidence="2" id="KW-1185">Reference proteome</keyword>
<dbReference type="Proteomes" id="UP001054945">
    <property type="component" value="Unassembled WGS sequence"/>
</dbReference>
<proteinExistence type="predicted"/>
<evidence type="ECO:0000313" key="2">
    <source>
        <dbReference type="Proteomes" id="UP001054945"/>
    </source>
</evidence>
<accession>A0AAV4WGA8</accession>
<name>A0AAV4WGA8_CAEEX</name>
<organism evidence="1 2">
    <name type="scientific">Caerostris extrusa</name>
    <name type="common">Bark spider</name>
    <name type="synonym">Caerostris bankana</name>
    <dbReference type="NCBI Taxonomy" id="172846"/>
    <lineage>
        <taxon>Eukaryota</taxon>
        <taxon>Metazoa</taxon>
        <taxon>Ecdysozoa</taxon>
        <taxon>Arthropoda</taxon>
        <taxon>Chelicerata</taxon>
        <taxon>Arachnida</taxon>
        <taxon>Araneae</taxon>
        <taxon>Araneomorphae</taxon>
        <taxon>Entelegynae</taxon>
        <taxon>Araneoidea</taxon>
        <taxon>Araneidae</taxon>
        <taxon>Caerostris</taxon>
    </lineage>
</organism>
<dbReference type="AlphaFoldDB" id="A0AAV4WGA8"/>
<dbReference type="EMBL" id="BPLR01016002">
    <property type="protein sequence ID" value="GIY80355.1"/>
    <property type="molecule type" value="Genomic_DNA"/>
</dbReference>
<comment type="caution">
    <text evidence="1">The sequence shown here is derived from an EMBL/GenBank/DDBJ whole genome shotgun (WGS) entry which is preliminary data.</text>
</comment>
<evidence type="ECO:0000313" key="1">
    <source>
        <dbReference type="EMBL" id="GIY80355.1"/>
    </source>
</evidence>
<sequence length="137" mass="15480">MASFRRGLKGNKKYSFLCIPSTLLLGNKVVIGRLMASILMLDFRFPCGTLKNSLPYAITSCLFSIPGMSEWFYGHHKSTAVKSSFGSRLCNYQHHPWGVPIREEVICPRAFLRGCSQNVANSLVGLFVDMENRLFHF</sequence>
<protein>
    <submittedName>
        <fullName evidence="1">Uncharacterized protein</fullName>
    </submittedName>
</protein>